<feature type="domain" description="HTH-type transcriptional regulator MT1864/Rv1816-like C-terminal" evidence="5">
    <location>
        <begin position="82"/>
        <end position="180"/>
    </location>
</feature>
<reference evidence="7" key="1">
    <citation type="journal article" date="2019" name="Int. J. Syst. Evol. Microbiol.">
        <title>The Global Catalogue of Microorganisms (GCM) 10K type strain sequencing project: providing services to taxonomists for standard genome sequencing and annotation.</title>
        <authorList>
            <consortium name="The Broad Institute Genomics Platform"/>
            <consortium name="The Broad Institute Genome Sequencing Center for Infectious Disease"/>
            <person name="Wu L."/>
            <person name="Ma J."/>
        </authorList>
    </citation>
    <scope>NUCLEOTIDE SEQUENCE [LARGE SCALE GENOMIC DNA]</scope>
    <source>
        <strain evidence="7">CGMCC 1.15399</strain>
    </source>
</reference>
<dbReference type="Pfam" id="PF13305">
    <property type="entry name" value="TetR_C_33"/>
    <property type="match status" value="1"/>
</dbReference>
<dbReference type="EMBL" id="JBHUCM010000016">
    <property type="protein sequence ID" value="MFD1539163.1"/>
    <property type="molecule type" value="Genomic_DNA"/>
</dbReference>
<evidence type="ECO:0000256" key="1">
    <source>
        <dbReference type="ARBA" id="ARBA00023015"/>
    </source>
</evidence>
<keyword evidence="3" id="KW-0804">Transcription</keyword>
<dbReference type="Proteomes" id="UP001597097">
    <property type="component" value="Unassembled WGS sequence"/>
</dbReference>
<dbReference type="Pfam" id="PF00440">
    <property type="entry name" value="TetR_N"/>
    <property type="match status" value="1"/>
</dbReference>
<gene>
    <name evidence="6" type="ORF">ACFSJ0_19055</name>
</gene>
<dbReference type="InterPro" id="IPR001647">
    <property type="entry name" value="HTH_TetR"/>
</dbReference>
<accession>A0ABW4G9I9</accession>
<comment type="caution">
    <text evidence="6">The sequence shown here is derived from an EMBL/GenBank/DDBJ whole genome shotgun (WGS) entry which is preliminary data.</text>
</comment>
<dbReference type="RefSeq" id="WP_219533037.1">
    <property type="nucleotide sequence ID" value="NZ_JAHKRM010000016.1"/>
</dbReference>
<keyword evidence="2" id="KW-0238">DNA-binding</keyword>
<evidence type="ECO:0000259" key="5">
    <source>
        <dbReference type="Pfam" id="PF13305"/>
    </source>
</evidence>
<evidence type="ECO:0000313" key="7">
    <source>
        <dbReference type="Proteomes" id="UP001597097"/>
    </source>
</evidence>
<name>A0ABW4G9I9_9ACTN</name>
<keyword evidence="1" id="KW-0805">Transcription regulation</keyword>
<feature type="domain" description="HTH tetR-type" evidence="4">
    <location>
        <begin position="11"/>
        <end position="45"/>
    </location>
</feature>
<evidence type="ECO:0000256" key="3">
    <source>
        <dbReference type="ARBA" id="ARBA00023163"/>
    </source>
</evidence>
<dbReference type="InterPro" id="IPR025996">
    <property type="entry name" value="MT1864/Rv1816-like_C"/>
</dbReference>
<sequence>MRKRLTRQSTIDGAIAYADEHGIDALSISALARHLGVAAPSLYVHLPGGLRDLRIALSVKGHRDLADRCRRAATGRSGADALRALAHAQRAYAREHPALYAATTFAVDGYDDDEVRTAAAEAAAVTTDILAVGALSGAARVHAARGIRSAVQGFCALEAAGLFALRVSVDDSFAWLVDALVTKAMEATALSTGATAVWESGPQST</sequence>
<evidence type="ECO:0000256" key="2">
    <source>
        <dbReference type="ARBA" id="ARBA00023125"/>
    </source>
</evidence>
<proteinExistence type="predicted"/>
<protein>
    <submittedName>
        <fullName evidence="6">TetR/AcrR family transcriptional regulator</fullName>
    </submittedName>
</protein>
<evidence type="ECO:0000313" key="6">
    <source>
        <dbReference type="EMBL" id="MFD1539163.1"/>
    </source>
</evidence>
<evidence type="ECO:0000259" key="4">
    <source>
        <dbReference type="Pfam" id="PF00440"/>
    </source>
</evidence>
<organism evidence="6 7">
    <name type="scientific">Nonomuraea guangzhouensis</name>
    <dbReference type="NCBI Taxonomy" id="1291555"/>
    <lineage>
        <taxon>Bacteria</taxon>
        <taxon>Bacillati</taxon>
        <taxon>Actinomycetota</taxon>
        <taxon>Actinomycetes</taxon>
        <taxon>Streptosporangiales</taxon>
        <taxon>Streptosporangiaceae</taxon>
        <taxon>Nonomuraea</taxon>
    </lineage>
</organism>
<keyword evidence="7" id="KW-1185">Reference proteome</keyword>